<accession>A0ABD0M2R4</accession>
<sequence length="105" mass="11393">DGGIDPEQRQPDNSVCSFESSGGRRAPKSITPPVLQAGSAGSSVKDQHESPTIENALNRRANIRPQKAFMGPEIPGTWPGRFCWLPSRFEASQDPAGHRNAHLMT</sequence>
<feature type="compositionally biased region" description="Polar residues" evidence="1">
    <location>
        <begin position="11"/>
        <end position="20"/>
    </location>
</feature>
<evidence type="ECO:0000313" key="3">
    <source>
        <dbReference type="Proteomes" id="UP001519460"/>
    </source>
</evidence>
<name>A0ABD0M2R4_9CAEN</name>
<feature type="non-terminal residue" evidence="2">
    <location>
        <position position="1"/>
    </location>
</feature>
<gene>
    <name evidence="2" type="ORF">BaRGS_00002307</name>
</gene>
<feature type="non-terminal residue" evidence="2">
    <location>
        <position position="105"/>
    </location>
</feature>
<proteinExistence type="predicted"/>
<feature type="compositionally biased region" description="Basic and acidic residues" evidence="1">
    <location>
        <begin position="1"/>
        <end position="10"/>
    </location>
</feature>
<dbReference type="Proteomes" id="UP001519460">
    <property type="component" value="Unassembled WGS sequence"/>
</dbReference>
<comment type="caution">
    <text evidence="2">The sequence shown here is derived from an EMBL/GenBank/DDBJ whole genome shotgun (WGS) entry which is preliminary data.</text>
</comment>
<feature type="region of interest" description="Disordered" evidence="1">
    <location>
        <begin position="1"/>
        <end position="60"/>
    </location>
</feature>
<reference evidence="2 3" key="1">
    <citation type="journal article" date="2023" name="Sci. Data">
        <title>Genome assembly of the Korean intertidal mud-creeper Batillaria attramentaria.</title>
        <authorList>
            <person name="Patra A.K."/>
            <person name="Ho P.T."/>
            <person name="Jun S."/>
            <person name="Lee S.J."/>
            <person name="Kim Y."/>
            <person name="Won Y.J."/>
        </authorList>
    </citation>
    <scope>NUCLEOTIDE SEQUENCE [LARGE SCALE GENOMIC DNA]</scope>
    <source>
        <strain evidence="2">Wonlab-2016</strain>
    </source>
</reference>
<evidence type="ECO:0000313" key="2">
    <source>
        <dbReference type="EMBL" id="KAK7506195.1"/>
    </source>
</evidence>
<evidence type="ECO:0000256" key="1">
    <source>
        <dbReference type="SAM" id="MobiDB-lite"/>
    </source>
</evidence>
<evidence type="ECO:0008006" key="4">
    <source>
        <dbReference type="Google" id="ProtNLM"/>
    </source>
</evidence>
<keyword evidence="3" id="KW-1185">Reference proteome</keyword>
<dbReference type="EMBL" id="JACVVK020000007">
    <property type="protein sequence ID" value="KAK7506195.1"/>
    <property type="molecule type" value="Genomic_DNA"/>
</dbReference>
<organism evidence="2 3">
    <name type="scientific">Batillaria attramentaria</name>
    <dbReference type="NCBI Taxonomy" id="370345"/>
    <lineage>
        <taxon>Eukaryota</taxon>
        <taxon>Metazoa</taxon>
        <taxon>Spiralia</taxon>
        <taxon>Lophotrochozoa</taxon>
        <taxon>Mollusca</taxon>
        <taxon>Gastropoda</taxon>
        <taxon>Caenogastropoda</taxon>
        <taxon>Sorbeoconcha</taxon>
        <taxon>Cerithioidea</taxon>
        <taxon>Batillariidae</taxon>
        <taxon>Batillaria</taxon>
    </lineage>
</organism>
<dbReference type="AlphaFoldDB" id="A0ABD0M2R4"/>
<protein>
    <recommendedName>
        <fullName evidence="4">Prolactin receptor</fullName>
    </recommendedName>
</protein>